<comment type="caution">
    <text evidence="1">The sequence shown here is derived from an EMBL/GenBank/DDBJ whole genome shotgun (WGS) entry which is preliminary data.</text>
</comment>
<name>A0A4Z2GV76_9TELE</name>
<sequence length="109" mass="12128">MKEAECTKHQAYIRRAPRGMLPPWDTIPSKPPRLPVQMCDAGTDLGFRCKAVAAGLHTLMDIPRYLTSTPGTPSDDDGALRLDRDPRYISNVVKRTKPNESASTFIVMD</sequence>
<evidence type="ECO:0000313" key="1">
    <source>
        <dbReference type="EMBL" id="TNN57140.1"/>
    </source>
</evidence>
<dbReference type="EMBL" id="SRLO01000412">
    <property type="protein sequence ID" value="TNN57140.1"/>
    <property type="molecule type" value="Genomic_DNA"/>
</dbReference>
<evidence type="ECO:0000313" key="2">
    <source>
        <dbReference type="Proteomes" id="UP000314294"/>
    </source>
</evidence>
<reference evidence="1 2" key="1">
    <citation type="submission" date="2019-03" db="EMBL/GenBank/DDBJ databases">
        <title>First draft genome of Liparis tanakae, snailfish: a comprehensive survey of snailfish specific genes.</title>
        <authorList>
            <person name="Kim W."/>
            <person name="Song I."/>
            <person name="Jeong J.-H."/>
            <person name="Kim D."/>
            <person name="Kim S."/>
            <person name="Ryu S."/>
            <person name="Song J.Y."/>
            <person name="Lee S.K."/>
        </authorList>
    </citation>
    <scope>NUCLEOTIDE SEQUENCE [LARGE SCALE GENOMIC DNA]</scope>
    <source>
        <tissue evidence="1">Muscle</tissue>
    </source>
</reference>
<dbReference type="Proteomes" id="UP000314294">
    <property type="component" value="Unassembled WGS sequence"/>
</dbReference>
<proteinExistence type="predicted"/>
<gene>
    <name evidence="1" type="ORF">EYF80_032643</name>
</gene>
<dbReference type="AlphaFoldDB" id="A0A4Z2GV76"/>
<organism evidence="1 2">
    <name type="scientific">Liparis tanakae</name>
    <name type="common">Tanaka's snailfish</name>
    <dbReference type="NCBI Taxonomy" id="230148"/>
    <lineage>
        <taxon>Eukaryota</taxon>
        <taxon>Metazoa</taxon>
        <taxon>Chordata</taxon>
        <taxon>Craniata</taxon>
        <taxon>Vertebrata</taxon>
        <taxon>Euteleostomi</taxon>
        <taxon>Actinopterygii</taxon>
        <taxon>Neopterygii</taxon>
        <taxon>Teleostei</taxon>
        <taxon>Neoteleostei</taxon>
        <taxon>Acanthomorphata</taxon>
        <taxon>Eupercaria</taxon>
        <taxon>Perciformes</taxon>
        <taxon>Cottioidei</taxon>
        <taxon>Cottales</taxon>
        <taxon>Liparidae</taxon>
        <taxon>Liparis</taxon>
    </lineage>
</organism>
<accession>A0A4Z2GV76</accession>
<keyword evidence="2" id="KW-1185">Reference proteome</keyword>
<protein>
    <submittedName>
        <fullName evidence="1">Uncharacterized protein</fullName>
    </submittedName>
</protein>